<comment type="caution">
    <text evidence="8">The sequence shown here is derived from an EMBL/GenBank/DDBJ whole genome shotgun (WGS) entry which is preliminary data.</text>
</comment>
<dbReference type="OrthoDB" id="2320933at2759"/>
<evidence type="ECO:0000256" key="1">
    <source>
        <dbReference type="ARBA" id="ARBA00022741"/>
    </source>
</evidence>
<evidence type="ECO:0000313" key="8">
    <source>
        <dbReference type="EMBL" id="KAF8483682.1"/>
    </source>
</evidence>
<dbReference type="SMART" id="SM00487">
    <property type="entry name" value="DEXDc"/>
    <property type="match status" value="1"/>
</dbReference>
<dbReference type="GO" id="GO:0003676">
    <property type="term" value="F:nucleic acid binding"/>
    <property type="evidence" value="ECO:0007669"/>
    <property type="project" value="InterPro"/>
</dbReference>
<protein>
    <submittedName>
        <fullName evidence="8">P-loop containing nucleoside triphosphate hydrolase protein</fullName>
    </submittedName>
</protein>
<reference evidence="8" key="2">
    <citation type="journal article" date="2020" name="Nat. Commun.">
        <title>Large-scale genome sequencing of mycorrhizal fungi provides insights into the early evolution of symbiotic traits.</title>
        <authorList>
            <person name="Miyauchi S."/>
            <person name="Kiss E."/>
            <person name="Kuo A."/>
            <person name="Drula E."/>
            <person name="Kohler A."/>
            <person name="Sanchez-Garcia M."/>
            <person name="Morin E."/>
            <person name="Andreopoulos B."/>
            <person name="Barry K.W."/>
            <person name="Bonito G."/>
            <person name="Buee M."/>
            <person name="Carver A."/>
            <person name="Chen C."/>
            <person name="Cichocki N."/>
            <person name="Clum A."/>
            <person name="Culley D."/>
            <person name="Crous P.W."/>
            <person name="Fauchery L."/>
            <person name="Girlanda M."/>
            <person name="Hayes R.D."/>
            <person name="Keri Z."/>
            <person name="LaButti K."/>
            <person name="Lipzen A."/>
            <person name="Lombard V."/>
            <person name="Magnuson J."/>
            <person name="Maillard F."/>
            <person name="Murat C."/>
            <person name="Nolan M."/>
            <person name="Ohm R.A."/>
            <person name="Pangilinan J."/>
            <person name="Pereira M.F."/>
            <person name="Perotto S."/>
            <person name="Peter M."/>
            <person name="Pfister S."/>
            <person name="Riley R."/>
            <person name="Sitrit Y."/>
            <person name="Stielow J.B."/>
            <person name="Szollosi G."/>
            <person name="Zifcakova L."/>
            <person name="Stursova M."/>
            <person name="Spatafora J.W."/>
            <person name="Tedersoo L."/>
            <person name="Vaario L.M."/>
            <person name="Yamada A."/>
            <person name="Yan M."/>
            <person name="Wang P."/>
            <person name="Xu J."/>
            <person name="Bruns T."/>
            <person name="Baldrian P."/>
            <person name="Vilgalys R."/>
            <person name="Dunand C."/>
            <person name="Henrissat B."/>
            <person name="Grigoriev I.V."/>
            <person name="Hibbett D."/>
            <person name="Nagy L.G."/>
            <person name="Martin F.M."/>
        </authorList>
    </citation>
    <scope>NUCLEOTIDE SEQUENCE</scope>
    <source>
        <strain evidence="8">Prilba</strain>
    </source>
</reference>
<evidence type="ECO:0000256" key="2">
    <source>
        <dbReference type="ARBA" id="ARBA00022801"/>
    </source>
</evidence>
<proteinExistence type="predicted"/>
<evidence type="ECO:0000313" key="9">
    <source>
        <dbReference type="Proteomes" id="UP000759537"/>
    </source>
</evidence>
<dbReference type="Gene3D" id="3.40.50.300">
    <property type="entry name" value="P-loop containing nucleotide triphosphate hydrolases"/>
    <property type="match status" value="2"/>
</dbReference>
<dbReference type="FunFam" id="3.40.50.300:FF:001039">
    <property type="entry name" value="ATP-dependent RNA helicase DDX60"/>
    <property type="match status" value="1"/>
</dbReference>
<dbReference type="GO" id="GO:0005737">
    <property type="term" value="C:cytoplasm"/>
    <property type="evidence" value="ECO:0007669"/>
    <property type="project" value="TreeGrafter"/>
</dbReference>
<feature type="domain" description="Helicase C-terminal" evidence="7">
    <location>
        <begin position="1247"/>
        <end position="1396"/>
    </location>
</feature>
<dbReference type="InterPro" id="IPR011545">
    <property type="entry name" value="DEAD/DEAH_box_helicase_dom"/>
</dbReference>
<evidence type="ECO:0000259" key="6">
    <source>
        <dbReference type="PROSITE" id="PS51192"/>
    </source>
</evidence>
<dbReference type="InterPro" id="IPR055124">
    <property type="entry name" value="PIN-like_DDX60"/>
</dbReference>
<dbReference type="PANTHER" id="PTHR44533:SF4">
    <property type="entry name" value="DEAD_H RNA HELICASE, PUTATIVE-RELATED"/>
    <property type="match status" value="1"/>
</dbReference>
<dbReference type="GO" id="GO:0004386">
    <property type="term" value="F:helicase activity"/>
    <property type="evidence" value="ECO:0007669"/>
    <property type="project" value="UniProtKB-KW"/>
</dbReference>
<organism evidence="8 9">
    <name type="scientific">Russula ochroleuca</name>
    <dbReference type="NCBI Taxonomy" id="152965"/>
    <lineage>
        <taxon>Eukaryota</taxon>
        <taxon>Fungi</taxon>
        <taxon>Dikarya</taxon>
        <taxon>Basidiomycota</taxon>
        <taxon>Agaricomycotina</taxon>
        <taxon>Agaricomycetes</taxon>
        <taxon>Russulales</taxon>
        <taxon>Russulaceae</taxon>
        <taxon>Russula</taxon>
    </lineage>
</organism>
<dbReference type="InterPro" id="IPR027417">
    <property type="entry name" value="P-loop_NTPase"/>
</dbReference>
<feature type="region of interest" description="Disordered" evidence="5">
    <location>
        <begin position="1716"/>
        <end position="1755"/>
    </location>
</feature>
<dbReference type="SMART" id="SM00490">
    <property type="entry name" value="HELICc"/>
    <property type="match status" value="1"/>
</dbReference>
<evidence type="ECO:0000259" key="7">
    <source>
        <dbReference type="PROSITE" id="PS51194"/>
    </source>
</evidence>
<dbReference type="Pfam" id="PF26076">
    <property type="entry name" value="WHD_DDX60"/>
    <property type="match status" value="1"/>
</dbReference>
<dbReference type="PANTHER" id="PTHR44533">
    <property type="entry name" value="DEAD/H RNA HELICASE, PUTATIVE-RELATED"/>
    <property type="match status" value="1"/>
</dbReference>
<dbReference type="EMBL" id="WHVB01000004">
    <property type="protein sequence ID" value="KAF8483682.1"/>
    <property type="molecule type" value="Genomic_DNA"/>
</dbReference>
<evidence type="ECO:0000256" key="5">
    <source>
        <dbReference type="SAM" id="MobiDB-lite"/>
    </source>
</evidence>
<dbReference type="GO" id="GO:0005524">
    <property type="term" value="F:ATP binding"/>
    <property type="evidence" value="ECO:0007669"/>
    <property type="project" value="UniProtKB-KW"/>
</dbReference>
<dbReference type="Pfam" id="PF00270">
    <property type="entry name" value="DEAD"/>
    <property type="match status" value="1"/>
</dbReference>
<dbReference type="InterPro" id="IPR052431">
    <property type="entry name" value="SKI2_subfamily_helicases"/>
</dbReference>
<evidence type="ECO:0000256" key="4">
    <source>
        <dbReference type="ARBA" id="ARBA00022840"/>
    </source>
</evidence>
<reference evidence="8" key="1">
    <citation type="submission" date="2019-10" db="EMBL/GenBank/DDBJ databases">
        <authorList>
            <consortium name="DOE Joint Genome Institute"/>
            <person name="Kuo A."/>
            <person name="Miyauchi S."/>
            <person name="Kiss E."/>
            <person name="Drula E."/>
            <person name="Kohler A."/>
            <person name="Sanchez-Garcia M."/>
            <person name="Andreopoulos B."/>
            <person name="Barry K.W."/>
            <person name="Bonito G."/>
            <person name="Buee M."/>
            <person name="Carver A."/>
            <person name="Chen C."/>
            <person name="Cichocki N."/>
            <person name="Clum A."/>
            <person name="Culley D."/>
            <person name="Crous P.W."/>
            <person name="Fauchery L."/>
            <person name="Girlanda M."/>
            <person name="Hayes R."/>
            <person name="Keri Z."/>
            <person name="LaButti K."/>
            <person name="Lipzen A."/>
            <person name="Lombard V."/>
            <person name="Magnuson J."/>
            <person name="Maillard F."/>
            <person name="Morin E."/>
            <person name="Murat C."/>
            <person name="Nolan M."/>
            <person name="Ohm R."/>
            <person name="Pangilinan J."/>
            <person name="Pereira M."/>
            <person name="Perotto S."/>
            <person name="Peter M."/>
            <person name="Riley R."/>
            <person name="Sitrit Y."/>
            <person name="Stielow B."/>
            <person name="Szollosi G."/>
            <person name="Zifcakova L."/>
            <person name="Stursova M."/>
            <person name="Spatafora J.W."/>
            <person name="Tedersoo L."/>
            <person name="Vaario L.-M."/>
            <person name="Yamada A."/>
            <person name="Yan M."/>
            <person name="Wang P."/>
            <person name="Xu J."/>
            <person name="Bruns T."/>
            <person name="Baldrian P."/>
            <person name="Vilgalys R."/>
            <person name="Henrissat B."/>
            <person name="Grigoriev I.V."/>
            <person name="Hibbett D."/>
            <person name="Nagy L.G."/>
            <person name="Martin F.M."/>
        </authorList>
    </citation>
    <scope>NUCLEOTIDE SEQUENCE</scope>
    <source>
        <strain evidence="8">Prilba</strain>
    </source>
</reference>
<dbReference type="PROSITE" id="PS51194">
    <property type="entry name" value="HELICASE_CTER"/>
    <property type="match status" value="1"/>
</dbReference>
<accession>A0A9P5TC14</accession>
<keyword evidence="3" id="KW-0347">Helicase</keyword>
<dbReference type="SUPFAM" id="SSF52540">
    <property type="entry name" value="P-loop containing nucleoside triphosphate hydrolases"/>
    <property type="match status" value="1"/>
</dbReference>
<dbReference type="InterPro" id="IPR014001">
    <property type="entry name" value="Helicase_ATP-bd"/>
</dbReference>
<keyword evidence="1" id="KW-0547">Nucleotide-binding</keyword>
<evidence type="ECO:0000256" key="3">
    <source>
        <dbReference type="ARBA" id="ARBA00022806"/>
    </source>
</evidence>
<dbReference type="InterPro" id="IPR001650">
    <property type="entry name" value="Helicase_C-like"/>
</dbReference>
<keyword evidence="2 8" id="KW-0378">Hydrolase</keyword>
<dbReference type="Pfam" id="PF23002">
    <property type="entry name" value="PIN-like_DDX60"/>
    <property type="match status" value="1"/>
</dbReference>
<feature type="domain" description="Helicase ATP-binding" evidence="6">
    <location>
        <begin position="804"/>
        <end position="972"/>
    </location>
</feature>
<name>A0A9P5TC14_9AGAM</name>
<gene>
    <name evidence="8" type="ORF">DFH94DRAFT_723484</name>
</gene>
<dbReference type="GO" id="GO:0016787">
    <property type="term" value="F:hydrolase activity"/>
    <property type="evidence" value="ECO:0007669"/>
    <property type="project" value="UniProtKB-KW"/>
</dbReference>
<dbReference type="Proteomes" id="UP000759537">
    <property type="component" value="Unassembled WGS sequence"/>
</dbReference>
<keyword evidence="9" id="KW-1185">Reference proteome</keyword>
<dbReference type="InterPro" id="IPR059032">
    <property type="entry name" value="WHD_DDX60"/>
</dbReference>
<sequence length="1784" mass="201352">MGLADVAFDDSVLEAVDSSRDNASHEEKMNAIEALKCIDDRWYKTIAGKKARWMDLIGDYAGNERFILDGESLLQHVLEDPLLALARPDDPSFQVLHAVHSMERLLNEMLRRSAIFDIVFWEDTRHLTLKGGTDFLVSSRSLSRALLFSHLVEHSSEMGLEIFAFSNLMDPAWLAYQQRTKPMFVMLNDGGTPKDTDYDMAIRILIQREFIFGLLTSGVAVTLLRGAEFRNSKIFSFVLEERFVLETRESFPASLWNAVRDGGTELEKNLRKQTSHVPLAPLRVTPPDLNGLDFFIKGVLDFFVMHHTELPHLFWELTSLFLLHILILPTLPVSERTRSHEDLNEDLVTLLVGTFLPRINPVMTDLISKTNRFVDIDGRVFARILRYTISIGFRSNTLAELVGSDISSLLETLWRSVNAPPPDFMKLSTCFPNRGDPESSSGASDGGLTAFTLLPFHNHIFDEELAVVHVTVSNEDQASSSTCLEFCQGTPFADTCHWHDNHRTILPKHLGGAGWKDADEDSRRLRLRREQRFMLHTQRLSASLTGASGRVLQQILIPPTGRKVSDIIDDSPICRTQRNEKVLVNQQKRSKPVTLSARERIRQEHAREKKAKEDSSSQTWWLEQVRQVGMMTTYENKMSRLRGLLRNPRAGAGSLSVEAQLYSLHLTIQQWIAEHDPENPGIHDHYTVSIMRVVKELYTSDFLTRTTLGILAGIMVSLGFVNYIAPLEDEAFRKLQTDRDLAFSFVKLLKSKSNKPIHKFMLIKEDPVIWQLRVFGEYMDRSMDSAPDPRVSFQPDAWQREVLDCLDKPKSSLLVVAPTSAGKTFISFYAMEKALRESDDGILVYVAPSKALVNQVVAEVHARFRKEVDGHICWSIQTRDYRVHDFQKCQILVTVPEMLAIMLLSPPLARTWIPRLRRIILDEIHTIGQDDAGTVWEQIILLAPCPIIGLSATIGKPEKFNAWLETVQKAKGFEHKFIHYPHRYSHLRKFAYFPQLLGKDEPFLGLDGCRSSNEMMRFIHPVSTLSFAGTLPPDLALESSDLLRLYRVFLSQNIADVERLDPSIVFSRDRFIRQKDVLRYEADIKNVLARLVAAPEALDPSSPLQKVVQEVQDPVLKETPKSQLNAPPSSSVFLSGLIHLLSDMQASDGLPALLFNFDRHECLSIAFHILDTLEKAEEVWRAQSPEWKRKVGRWEAWQARQKNRERLAQKAGARKRDPDDEIFQKGEVHSWESYFDPEDPSPQFSFAGSSAYSKEELLADIASLSWTSTPDLLFRALRRGIAVHHSGMNKTYRVLVERLFRLGFLRVVIATGTMALGINAPTKSSVFCGDSPFLTALTFRQCAGRAGRRGFDLLGRVIFYGIPLDRINRILLSRLPRLTGTFVLSSTMVLRLFSLLDGSNYSPYAVHAIRSILRLPHISFGCDVGKGQLLHHLRFSIDYLRRAHLLSQEGKPVNLFGVASHLYYTEPSNLAMAVLLQNGVIHDICSQACPIEAERDLVILLCHLFGRRYLPEVYATTSNIHDLVQKGPSCVVLAPLHPKARAVLLAHQKETLGIFGAYALAFSSQHADELGPDNRLPLSGVVGPSDTSTLPKTALFVHLSETTRKPKARSLFVATSGHDDTFGDVGELARTVRHGVHLNEHAIPTVEHILDPKLPLNAYLYDFFIHGQVDALVNMNGLRRGDVWFVLQAFNLVLITLRGDLENLLMSMSKDSEAEADPDCHLANMSEDSGYHSSDQSEREEVGEEANLGAFERPSGVSDRDWRVYAVVGSISDKFGTKFKAMWA</sequence>
<dbReference type="PROSITE" id="PS51192">
    <property type="entry name" value="HELICASE_ATP_BIND_1"/>
    <property type="match status" value="1"/>
</dbReference>
<keyword evidence="4" id="KW-0067">ATP-binding</keyword>
<dbReference type="Pfam" id="PF00271">
    <property type="entry name" value="Helicase_C"/>
    <property type="match status" value="1"/>
</dbReference>